<evidence type="ECO:0000256" key="1">
    <source>
        <dbReference type="SAM" id="MobiDB-lite"/>
    </source>
</evidence>
<reference evidence="2 3" key="1">
    <citation type="journal article" date="2009" name="Science">
        <title>Green evolution and dynamic adaptations revealed by genomes of the marine picoeukaryotes Micromonas.</title>
        <authorList>
            <person name="Worden A.Z."/>
            <person name="Lee J.H."/>
            <person name="Mock T."/>
            <person name="Rouze P."/>
            <person name="Simmons M.P."/>
            <person name="Aerts A.L."/>
            <person name="Allen A.E."/>
            <person name="Cuvelier M.L."/>
            <person name="Derelle E."/>
            <person name="Everett M.V."/>
            <person name="Foulon E."/>
            <person name="Grimwood J."/>
            <person name="Gundlach H."/>
            <person name="Henrissat B."/>
            <person name="Napoli C."/>
            <person name="McDonald S.M."/>
            <person name="Parker M.S."/>
            <person name="Rombauts S."/>
            <person name="Salamov A."/>
            <person name="Von Dassow P."/>
            <person name="Badger J.H."/>
            <person name="Coutinho P.M."/>
            <person name="Demir E."/>
            <person name="Dubchak I."/>
            <person name="Gentemann C."/>
            <person name="Eikrem W."/>
            <person name="Gready J.E."/>
            <person name="John U."/>
            <person name="Lanier W."/>
            <person name="Lindquist E.A."/>
            <person name="Lucas S."/>
            <person name="Mayer K.F."/>
            <person name="Moreau H."/>
            <person name="Not F."/>
            <person name="Otillar R."/>
            <person name="Panaud O."/>
            <person name="Pangilinan J."/>
            <person name="Paulsen I."/>
            <person name="Piegu B."/>
            <person name="Poliakov A."/>
            <person name="Robbens S."/>
            <person name="Schmutz J."/>
            <person name="Toulza E."/>
            <person name="Wyss T."/>
            <person name="Zelensky A."/>
            <person name="Zhou K."/>
            <person name="Armbrust E.V."/>
            <person name="Bhattacharya D."/>
            <person name="Goodenough U.W."/>
            <person name="Van de Peer Y."/>
            <person name="Grigoriev I.V."/>
        </authorList>
    </citation>
    <scope>NUCLEOTIDE SEQUENCE [LARGE SCALE GENOMIC DNA]</scope>
    <source>
        <strain evidence="2 3">CCMP1545</strain>
    </source>
</reference>
<sequence length="293" mass="30356">MPSFKTSDGSPFPILGERLVVGHCDVSGAGVRACLGLKPGDFDREGAWSRVAVELTGVPPRRRAIAGEGVGESDDGGGEDDDDDDDDAPRGVVFTPGGARVADAADADAADAASAAPMTLTTFDDGVASVLAVNEIVRPGEEAAFAAAVHDLLTDDATRGNCEGVVVVAALRMNAPKEGRIFQNVVNGAAPLLIDFQPAELPPETKINDPVVAALAHAMTAGGHEMHLITTHGYRVAKLGTKDEKEASECANRVGGAVAAALECRFRKTGLEATRAWTSDAAAPKEKTDHMYT</sequence>
<gene>
    <name evidence="2" type="ORF">MICPUCDRAFT_56641</name>
</gene>
<dbReference type="KEGG" id="mpp:MICPUCDRAFT_56641"/>
<accession>C1MMS7</accession>
<dbReference type="Proteomes" id="UP000001876">
    <property type="component" value="Unassembled WGS sequence"/>
</dbReference>
<name>C1MMS7_MICPC</name>
<dbReference type="OMA" id="EASECAN"/>
<evidence type="ECO:0000313" key="3">
    <source>
        <dbReference type="Proteomes" id="UP000001876"/>
    </source>
</evidence>
<dbReference type="GeneID" id="9682421"/>
<organism evidence="3">
    <name type="scientific">Micromonas pusilla (strain CCMP1545)</name>
    <name type="common">Picoplanktonic green alga</name>
    <dbReference type="NCBI Taxonomy" id="564608"/>
    <lineage>
        <taxon>Eukaryota</taxon>
        <taxon>Viridiplantae</taxon>
        <taxon>Chlorophyta</taxon>
        <taxon>Mamiellophyceae</taxon>
        <taxon>Mamiellales</taxon>
        <taxon>Mamiellaceae</taxon>
        <taxon>Micromonas</taxon>
    </lineage>
</organism>
<keyword evidence="3" id="KW-1185">Reference proteome</keyword>
<protein>
    <submittedName>
        <fullName evidence="2">Predicted protein</fullName>
    </submittedName>
</protein>
<dbReference type="EMBL" id="GG663737">
    <property type="protein sequence ID" value="EEH59101.1"/>
    <property type="molecule type" value="Genomic_DNA"/>
</dbReference>
<dbReference type="RefSeq" id="XP_003057456.1">
    <property type="nucleotide sequence ID" value="XM_003057410.1"/>
</dbReference>
<evidence type="ECO:0000313" key="2">
    <source>
        <dbReference type="EMBL" id="EEH59101.1"/>
    </source>
</evidence>
<feature type="region of interest" description="Disordered" evidence="1">
    <location>
        <begin position="62"/>
        <end position="91"/>
    </location>
</feature>
<proteinExistence type="predicted"/>
<feature type="compositionally biased region" description="Acidic residues" evidence="1">
    <location>
        <begin position="71"/>
        <end position="87"/>
    </location>
</feature>
<dbReference type="AlphaFoldDB" id="C1MMS7"/>